<sequence>MGADFQDAISFLNLFTTESTYTFGKWGNTQYDELIAKSKTTDANDATKRWKDLTQASDLLLDETAIALLYQPSTVTM</sequence>
<dbReference type="RefSeq" id="WP_156409501.1">
    <property type="nucleotide sequence ID" value="NZ_BAMI01000040.1"/>
</dbReference>
<dbReference type="EMBL" id="AZFH01000016">
    <property type="protein sequence ID" value="KRL83006.1"/>
    <property type="molecule type" value="Genomic_DNA"/>
</dbReference>
<dbReference type="Proteomes" id="UP000051048">
    <property type="component" value="Unassembled WGS sequence"/>
</dbReference>
<dbReference type="STRING" id="1423740.FC36_GL000804"/>
<accession>A0A0R1TQ79</accession>
<gene>
    <name evidence="1" type="ORF">FC36_GL000804</name>
</gene>
<organism evidence="1 2">
    <name type="scientific">Ligilactobacillus equi DSM 15833 = JCM 10991</name>
    <dbReference type="NCBI Taxonomy" id="1423740"/>
    <lineage>
        <taxon>Bacteria</taxon>
        <taxon>Bacillati</taxon>
        <taxon>Bacillota</taxon>
        <taxon>Bacilli</taxon>
        <taxon>Lactobacillales</taxon>
        <taxon>Lactobacillaceae</taxon>
        <taxon>Ligilactobacillus</taxon>
    </lineage>
</organism>
<evidence type="ECO:0000313" key="2">
    <source>
        <dbReference type="Proteomes" id="UP000051048"/>
    </source>
</evidence>
<dbReference type="AlphaFoldDB" id="A0A0R1TQ79"/>
<dbReference type="SUPFAM" id="SSF53850">
    <property type="entry name" value="Periplasmic binding protein-like II"/>
    <property type="match status" value="1"/>
</dbReference>
<protein>
    <submittedName>
        <fullName evidence="1">Uncharacterized protein</fullName>
    </submittedName>
</protein>
<evidence type="ECO:0000313" key="1">
    <source>
        <dbReference type="EMBL" id="KRL83006.1"/>
    </source>
</evidence>
<dbReference type="OrthoDB" id="2255988at2"/>
<proteinExistence type="predicted"/>
<dbReference type="Gene3D" id="3.10.105.10">
    <property type="entry name" value="Dipeptide-binding Protein, Domain 3"/>
    <property type="match status" value="1"/>
</dbReference>
<name>A0A0R1TQ79_9LACO</name>
<reference evidence="1 2" key="1">
    <citation type="journal article" date="2015" name="Genome Announc.">
        <title>Expanding the biotechnology potential of lactobacilli through comparative genomics of 213 strains and associated genera.</title>
        <authorList>
            <person name="Sun Z."/>
            <person name="Harris H.M."/>
            <person name="McCann A."/>
            <person name="Guo C."/>
            <person name="Argimon S."/>
            <person name="Zhang W."/>
            <person name="Yang X."/>
            <person name="Jeffery I.B."/>
            <person name="Cooney J.C."/>
            <person name="Kagawa T.F."/>
            <person name="Liu W."/>
            <person name="Song Y."/>
            <person name="Salvetti E."/>
            <person name="Wrobel A."/>
            <person name="Rasinkangas P."/>
            <person name="Parkhill J."/>
            <person name="Rea M.C."/>
            <person name="O'Sullivan O."/>
            <person name="Ritari J."/>
            <person name="Douillard F.P."/>
            <person name="Paul Ross R."/>
            <person name="Yang R."/>
            <person name="Briner A.E."/>
            <person name="Felis G.E."/>
            <person name="de Vos W.M."/>
            <person name="Barrangou R."/>
            <person name="Klaenhammer T.R."/>
            <person name="Caufield P.W."/>
            <person name="Cui Y."/>
            <person name="Zhang H."/>
            <person name="O'Toole P.W."/>
        </authorList>
    </citation>
    <scope>NUCLEOTIDE SEQUENCE [LARGE SCALE GENOMIC DNA]</scope>
    <source>
        <strain evidence="1 2">DSM 15833</strain>
    </source>
</reference>
<comment type="caution">
    <text evidence="1">The sequence shown here is derived from an EMBL/GenBank/DDBJ whole genome shotgun (WGS) entry which is preliminary data.</text>
</comment>
<dbReference type="PATRIC" id="fig|1423740.3.peg.852"/>